<comment type="caution">
    <text evidence="3">The sequence shown here is derived from an EMBL/GenBank/DDBJ whole genome shotgun (WGS) entry which is preliminary data.</text>
</comment>
<dbReference type="Pfam" id="PF04203">
    <property type="entry name" value="Sortase"/>
    <property type="match status" value="1"/>
</dbReference>
<dbReference type="Gene3D" id="2.40.260.10">
    <property type="entry name" value="Sortase"/>
    <property type="match status" value="1"/>
</dbReference>
<evidence type="ECO:0000256" key="1">
    <source>
        <dbReference type="ARBA" id="ARBA00022801"/>
    </source>
</evidence>
<dbReference type="InterPro" id="IPR009835">
    <property type="entry name" value="SrtB"/>
</dbReference>
<protein>
    <submittedName>
        <fullName evidence="3">Class B sortase</fullName>
        <ecNumber evidence="3">3.4.22.71</ecNumber>
    </submittedName>
</protein>
<organism evidence="3 4">
    <name type="scientific">Blautia wexlerae</name>
    <dbReference type="NCBI Taxonomy" id="418240"/>
    <lineage>
        <taxon>Bacteria</taxon>
        <taxon>Bacillati</taxon>
        <taxon>Bacillota</taxon>
        <taxon>Clostridia</taxon>
        <taxon>Lachnospirales</taxon>
        <taxon>Lachnospiraceae</taxon>
        <taxon>Blautia</taxon>
    </lineage>
</organism>
<dbReference type="GO" id="GO:0016787">
    <property type="term" value="F:hydrolase activity"/>
    <property type="evidence" value="ECO:0007669"/>
    <property type="project" value="UniProtKB-KW"/>
</dbReference>
<evidence type="ECO:0000313" key="4">
    <source>
        <dbReference type="Proteomes" id="UP000822152"/>
    </source>
</evidence>
<evidence type="ECO:0000313" key="3">
    <source>
        <dbReference type="EMBL" id="NSF74211.1"/>
    </source>
</evidence>
<name>A0ABX2GPA5_9FIRM</name>
<accession>A0ABX2GPA5</accession>
<sequence>MKILKNLARSMICVAAGLLLYCGSFYIKSYEQNKTAREKNQYVEQLAYAGSYAGNDKAVKNPDTGNNTGQSRKKSDAEKAKNNIKAEIRESFGISWEKLRKLNPQTVGWIRISGADISYPVVQGEDDEFYLKHDFERKEDLFGSIFLGHHNDAAFTDSHSFIYGHNMEGHMMFANLNQYEQPEFLEKCPQFEIVTPEKKLVYDIFSVEQAGEGGAAFEYGYDLDSPSYQRQLAALKRNSMYETGIWPDAHKPMVTLITCNSRLDEKVRMAVHGICSQEIK</sequence>
<gene>
    <name evidence="3" type="primary">srtB</name>
    <name evidence="3" type="ORF">G4952_10355</name>
</gene>
<reference evidence="3 4" key="1">
    <citation type="journal article" date="2020" name="Cell Host Microbe">
        <title>Functional and Genomic Variation between Human-Derived Isolates of Lachnospiraceae Reveals Inter- and Intra-Species Diversity.</title>
        <authorList>
            <person name="Sorbara M.T."/>
            <person name="Littmann E.R."/>
            <person name="Fontana E."/>
            <person name="Moody T.U."/>
            <person name="Kohout C.E."/>
            <person name="Gjonbalaj M."/>
            <person name="Eaton V."/>
            <person name="Seok R."/>
            <person name="Leiner I.M."/>
            <person name="Pamer E.G."/>
        </authorList>
    </citation>
    <scope>NUCLEOTIDE SEQUENCE [LARGE SCALE GENOMIC DNA]</scope>
    <source>
        <strain evidence="3 4">MSK.20.11</strain>
    </source>
</reference>
<dbReference type="RefSeq" id="WP_173743652.1">
    <property type="nucleotide sequence ID" value="NZ_JAAIPF010000022.1"/>
</dbReference>
<dbReference type="NCBIfam" id="TIGR03064">
    <property type="entry name" value="sortase_srtB"/>
    <property type="match status" value="1"/>
</dbReference>
<dbReference type="InterPro" id="IPR023365">
    <property type="entry name" value="Sortase_dom-sf"/>
</dbReference>
<dbReference type="Proteomes" id="UP000822152">
    <property type="component" value="Unassembled WGS sequence"/>
</dbReference>
<proteinExistence type="predicted"/>
<dbReference type="EC" id="3.4.22.71" evidence="3"/>
<dbReference type="CDD" id="cd05826">
    <property type="entry name" value="Sortase_B"/>
    <property type="match status" value="1"/>
</dbReference>
<feature type="region of interest" description="Disordered" evidence="2">
    <location>
        <begin position="54"/>
        <end position="81"/>
    </location>
</feature>
<dbReference type="InterPro" id="IPR005754">
    <property type="entry name" value="Sortase"/>
</dbReference>
<dbReference type="EMBL" id="JAAIPF010000022">
    <property type="protein sequence ID" value="NSF74211.1"/>
    <property type="molecule type" value="Genomic_DNA"/>
</dbReference>
<dbReference type="SUPFAM" id="SSF63817">
    <property type="entry name" value="Sortase"/>
    <property type="match status" value="1"/>
</dbReference>
<keyword evidence="4" id="KW-1185">Reference proteome</keyword>
<evidence type="ECO:0000256" key="2">
    <source>
        <dbReference type="SAM" id="MobiDB-lite"/>
    </source>
</evidence>
<keyword evidence="1 3" id="KW-0378">Hydrolase</keyword>